<evidence type="ECO:0000313" key="3">
    <source>
        <dbReference type="EMBL" id="RCV10336.1"/>
    </source>
</evidence>
<gene>
    <name evidence="3" type="ORF">SETIT_2G104300v2</name>
</gene>
<sequence>MEIVARRKKRKSKDRDSQGPPDRISGLPDCVLGHIVYLLPTVDGARTQILSSRWRRLWCSAPLNLDCHGFGAGARAACVDLMSRVRRAHGGAVGRLVLSTPRRPAVQPYLDRFLGSPALDGLQELEFFYHRSLPTALQQPTQPPFPPEARRFASTLSVASFGFCHFSEETARSLVFPVLKHLELKEVSISEDSLRLQLDRTFGFRRFRLISPSLRSIGVVIAAPKLEVLGWLPDFRPRLNLGIDVPREPNTNTFSLMMVMRSVKIVALRTQYLSLDVVINLMTCFPCLTSLYISSVNRGDEDNNMWHAEQLGRMECINQHLKKIILSGYFFVLNARVLHLMRLEIPPVMPAEWIEMQPELLQLKDRASSDAQLDFSTDKGGSILRERVDTDIVTVSPFP</sequence>
<dbReference type="InterPro" id="IPR055411">
    <property type="entry name" value="LRR_FXL15/At3g58940/PEG3-like"/>
</dbReference>
<protein>
    <recommendedName>
        <fullName evidence="2">F-box/LRR-repeat protein 15/At3g58940/PEG3-like LRR domain-containing protein</fullName>
    </recommendedName>
</protein>
<dbReference type="EMBL" id="CM003529">
    <property type="protein sequence ID" value="RCV10336.1"/>
    <property type="molecule type" value="Genomic_DNA"/>
</dbReference>
<proteinExistence type="predicted"/>
<feature type="domain" description="F-box/LRR-repeat protein 15/At3g58940/PEG3-like LRR" evidence="2">
    <location>
        <begin position="220"/>
        <end position="293"/>
    </location>
</feature>
<dbReference type="InterPro" id="IPR055302">
    <property type="entry name" value="F-box_dom-containing"/>
</dbReference>
<reference evidence="3" key="1">
    <citation type="journal article" date="2012" name="Nat. Biotechnol.">
        <title>Reference genome sequence of the model plant Setaria.</title>
        <authorList>
            <person name="Bennetzen J.L."/>
            <person name="Schmutz J."/>
            <person name="Wang H."/>
            <person name="Percifield R."/>
            <person name="Hawkins J."/>
            <person name="Pontaroli A.C."/>
            <person name="Estep M."/>
            <person name="Feng L."/>
            <person name="Vaughn J.N."/>
            <person name="Grimwood J."/>
            <person name="Jenkins J."/>
            <person name="Barry K."/>
            <person name="Lindquist E."/>
            <person name="Hellsten U."/>
            <person name="Deshpande S."/>
            <person name="Wang X."/>
            <person name="Wu X."/>
            <person name="Mitros T."/>
            <person name="Triplett J."/>
            <person name="Yang X."/>
            <person name="Ye C.Y."/>
            <person name="Mauro-Herrera M."/>
            <person name="Wang L."/>
            <person name="Li P."/>
            <person name="Sharma M."/>
            <person name="Sharma R."/>
            <person name="Ronald P.C."/>
            <person name="Panaud O."/>
            <person name="Kellogg E.A."/>
            <person name="Brutnell T.P."/>
            <person name="Doust A.N."/>
            <person name="Tuskan G.A."/>
            <person name="Rokhsar D."/>
            <person name="Devos K.M."/>
        </authorList>
    </citation>
    <scope>NUCLEOTIDE SEQUENCE [LARGE SCALE GENOMIC DNA]</scope>
    <source>
        <strain evidence="3">Yugu1</strain>
    </source>
</reference>
<dbReference type="OrthoDB" id="1939276at2759"/>
<dbReference type="AlphaFoldDB" id="A0A368PX06"/>
<dbReference type="InterPro" id="IPR036047">
    <property type="entry name" value="F-box-like_dom_sf"/>
</dbReference>
<name>A0A368PX06_SETIT</name>
<dbReference type="Pfam" id="PF24758">
    <property type="entry name" value="LRR_At5g56370"/>
    <property type="match status" value="2"/>
</dbReference>
<feature type="region of interest" description="Disordered" evidence="1">
    <location>
        <begin position="1"/>
        <end position="25"/>
    </location>
</feature>
<accession>A0A368PX06</accession>
<evidence type="ECO:0000256" key="1">
    <source>
        <dbReference type="SAM" id="MobiDB-lite"/>
    </source>
</evidence>
<feature type="domain" description="F-box/LRR-repeat protein 15/At3g58940/PEG3-like LRR" evidence="2">
    <location>
        <begin position="110"/>
        <end position="219"/>
    </location>
</feature>
<organism evidence="3">
    <name type="scientific">Setaria italica</name>
    <name type="common">Foxtail millet</name>
    <name type="synonym">Panicum italicum</name>
    <dbReference type="NCBI Taxonomy" id="4555"/>
    <lineage>
        <taxon>Eukaryota</taxon>
        <taxon>Viridiplantae</taxon>
        <taxon>Streptophyta</taxon>
        <taxon>Embryophyta</taxon>
        <taxon>Tracheophyta</taxon>
        <taxon>Spermatophyta</taxon>
        <taxon>Magnoliopsida</taxon>
        <taxon>Liliopsida</taxon>
        <taxon>Poales</taxon>
        <taxon>Poaceae</taxon>
        <taxon>PACMAD clade</taxon>
        <taxon>Panicoideae</taxon>
        <taxon>Panicodae</taxon>
        <taxon>Paniceae</taxon>
        <taxon>Cenchrinae</taxon>
        <taxon>Setaria</taxon>
    </lineage>
</organism>
<feature type="compositionally biased region" description="Basic residues" evidence="1">
    <location>
        <begin position="1"/>
        <end position="12"/>
    </location>
</feature>
<dbReference type="SUPFAM" id="SSF81383">
    <property type="entry name" value="F-box domain"/>
    <property type="match status" value="1"/>
</dbReference>
<dbReference type="PANTHER" id="PTHR32141:SF160">
    <property type="entry name" value="F-BOX DOMAIN-CONTAINING PROTEIN"/>
    <property type="match status" value="1"/>
</dbReference>
<dbReference type="PANTHER" id="PTHR32141">
    <property type="match status" value="1"/>
</dbReference>
<evidence type="ECO:0000259" key="2">
    <source>
        <dbReference type="Pfam" id="PF24758"/>
    </source>
</evidence>
<reference evidence="3" key="2">
    <citation type="submission" date="2015-07" db="EMBL/GenBank/DDBJ databases">
        <authorList>
            <person name="Noorani M."/>
        </authorList>
    </citation>
    <scope>NUCLEOTIDE SEQUENCE</scope>
    <source>
        <strain evidence="3">Yugu1</strain>
    </source>
</reference>